<reference evidence="2 3" key="1">
    <citation type="journal article" date="2008" name="Int. J. Syst. Evol. Microbiol.">
        <title>Description of Roseateles aquatilis sp. nov. and Roseateles terrae sp. nov., in the class Betaproteobacteria, and emended description of the genus Roseateles.</title>
        <authorList>
            <person name="Gomila M."/>
            <person name="Bowien B."/>
            <person name="Falsen E."/>
            <person name="Moore E.R."/>
            <person name="Lalucat J."/>
        </authorList>
    </citation>
    <scope>NUCLEOTIDE SEQUENCE [LARGE SCALE GENOMIC DNA]</scope>
    <source>
        <strain evidence="2 3">CCUG 48205</strain>
    </source>
</reference>
<dbReference type="GO" id="GO:0003677">
    <property type="term" value="F:DNA binding"/>
    <property type="evidence" value="ECO:0007669"/>
    <property type="project" value="InterPro"/>
</dbReference>
<dbReference type="InterPro" id="IPR002514">
    <property type="entry name" value="Transposase_8"/>
</dbReference>
<dbReference type="OrthoDB" id="5365969at2"/>
<organism evidence="2 3">
    <name type="scientific">Roseateles aquatilis</name>
    <dbReference type="NCBI Taxonomy" id="431061"/>
    <lineage>
        <taxon>Bacteria</taxon>
        <taxon>Pseudomonadati</taxon>
        <taxon>Pseudomonadota</taxon>
        <taxon>Betaproteobacteria</taxon>
        <taxon>Burkholderiales</taxon>
        <taxon>Sphaerotilaceae</taxon>
        <taxon>Roseateles</taxon>
    </lineage>
</organism>
<keyword evidence="3" id="KW-1185">Reference proteome</keyword>
<dbReference type="GO" id="GO:0006313">
    <property type="term" value="P:DNA transposition"/>
    <property type="evidence" value="ECO:0007669"/>
    <property type="project" value="InterPro"/>
</dbReference>
<dbReference type="RefSeq" id="WP_088386825.1">
    <property type="nucleotide sequence ID" value="NZ_NIOF01000011.1"/>
</dbReference>
<dbReference type="Gene3D" id="1.10.10.60">
    <property type="entry name" value="Homeodomain-like"/>
    <property type="match status" value="1"/>
</dbReference>
<name>A0A246J0Z7_9BURK</name>
<proteinExistence type="predicted"/>
<feature type="region of interest" description="Disordered" evidence="1">
    <location>
        <begin position="52"/>
        <end position="120"/>
    </location>
</feature>
<dbReference type="Pfam" id="PF01527">
    <property type="entry name" value="HTH_Tnp_1"/>
    <property type="match status" value="1"/>
</dbReference>
<dbReference type="EMBL" id="NIOF01000011">
    <property type="protein sequence ID" value="OWQ86277.1"/>
    <property type="molecule type" value="Genomic_DNA"/>
</dbReference>
<evidence type="ECO:0008006" key="4">
    <source>
        <dbReference type="Google" id="ProtNLM"/>
    </source>
</evidence>
<dbReference type="InterPro" id="IPR009057">
    <property type="entry name" value="Homeodomain-like_sf"/>
</dbReference>
<comment type="caution">
    <text evidence="2">The sequence shown here is derived from an EMBL/GenBank/DDBJ whole genome shotgun (WGS) entry which is preliminary data.</text>
</comment>
<feature type="compositionally biased region" description="Pro residues" evidence="1">
    <location>
        <begin position="91"/>
        <end position="101"/>
    </location>
</feature>
<evidence type="ECO:0000313" key="3">
    <source>
        <dbReference type="Proteomes" id="UP000197468"/>
    </source>
</evidence>
<dbReference type="SUPFAM" id="SSF46689">
    <property type="entry name" value="Homeodomain-like"/>
    <property type="match status" value="1"/>
</dbReference>
<gene>
    <name evidence="2" type="ORF">CDN99_20815</name>
</gene>
<evidence type="ECO:0000313" key="2">
    <source>
        <dbReference type="EMBL" id="OWQ86277.1"/>
    </source>
</evidence>
<sequence>MMRGLPRREYTLDFKQDAVRRAREHGPCATARALGLPEQTLRNWIRAGLEGRPVGAEQPGADITPARMEQTRAQAEEARRHRRQLLRDGVSPPPSPQPMVPPRTQALHSPMLPLPRLHRH</sequence>
<dbReference type="AlphaFoldDB" id="A0A246J0Z7"/>
<dbReference type="Proteomes" id="UP000197468">
    <property type="component" value="Unassembled WGS sequence"/>
</dbReference>
<accession>A0A246J0Z7</accession>
<dbReference type="GO" id="GO:0004803">
    <property type="term" value="F:transposase activity"/>
    <property type="evidence" value="ECO:0007669"/>
    <property type="project" value="InterPro"/>
</dbReference>
<protein>
    <recommendedName>
        <fullName evidence="4">Transposase</fullName>
    </recommendedName>
</protein>
<evidence type="ECO:0000256" key="1">
    <source>
        <dbReference type="SAM" id="MobiDB-lite"/>
    </source>
</evidence>